<name>A0ABT9YIN0_9BACI</name>
<evidence type="ECO:0000313" key="1">
    <source>
        <dbReference type="EMBL" id="MDQ0207345.1"/>
    </source>
</evidence>
<organism evidence="1 2">
    <name type="scientific">Alkalicoccobacillus murimartini</name>
    <dbReference type="NCBI Taxonomy" id="171685"/>
    <lineage>
        <taxon>Bacteria</taxon>
        <taxon>Bacillati</taxon>
        <taxon>Bacillota</taxon>
        <taxon>Bacilli</taxon>
        <taxon>Bacillales</taxon>
        <taxon>Bacillaceae</taxon>
        <taxon>Alkalicoccobacillus</taxon>
    </lineage>
</organism>
<dbReference type="EMBL" id="JAUSUA010000002">
    <property type="protein sequence ID" value="MDQ0207345.1"/>
    <property type="molecule type" value="Genomic_DNA"/>
</dbReference>
<comment type="caution">
    <text evidence="1">The sequence shown here is derived from an EMBL/GenBank/DDBJ whole genome shotgun (WGS) entry which is preliminary data.</text>
</comment>
<proteinExistence type="predicted"/>
<accession>A0ABT9YIN0</accession>
<reference evidence="1 2" key="1">
    <citation type="submission" date="2023-07" db="EMBL/GenBank/DDBJ databases">
        <title>Genomic Encyclopedia of Type Strains, Phase IV (KMG-IV): sequencing the most valuable type-strain genomes for metagenomic binning, comparative biology and taxonomic classification.</title>
        <authorList>
            <person name="Goeker M."/>
        </authorList>
    </citation>
    <scope>NUCLEOTIDE SEQUENCE [LARGE SCALE GENOMIC DNA]</scope>
    <source>
        <strain evidence="1 2">DSM 19154</strain>
    </source>
</reference>
<gene>
    <name evidence="1" type="ORF">J2S05_002144</name>
</gene>
<protein>
    <submittedName>
        <fullName evidence="1">Uncharacterized protein</fullName>
    </submittedName>
</protein>
<keyword evidence="2" id="KW-1185">Reference proteome</keyword>
<dbReference type="Proteomes" id="UP001225034">
    <property type="component" value="Unassembled WGS sequence"/>
</dbReference>
<sequence>MVLVGLAKFDVYLNRISEALGNRHRNLVNVKLVLVRQ</sequence>
<evidence type="ECO:0000313" key="2">
    <source>
        <dbReference type="Proteomes" id="UP001225034"/>
    </source>
</evidence>